<proteinExistence type="predicted"/>
<dbReference type="EMBL" id="CAJVQB010023276">
    <property type="protein sequence ID" value="CAG8801494.1"/>
    <property type="molecule type" value="Genomic_DNA"/>
</dbReference>
<dbReference type="InterPro" id="IPR036397">
    <property type="entry name" value="RNaseH_sf"/>
</dbReference>
<protein>
    <submittedName>
        <fullName evidence="2">8470_t:CDS:1</fullName>
    </submittedName>
</protein>
<evidence type="ECO:0000259" key="1">
    <source>
        <dbReference type="PROSITE" id="PS50994"/>
    </source>
</evidence>
<reference evidence="2 3" key="1">
    <citation type="submission" date="2021-06" db="EMBL/GenBank/DDBJ databases">
        <authorList>
            <person name="Kallberg Y."/>
            <person name="Tangrot J."/>
            <person name="Rosling A."/>
        </authorList>
    </citation>
    <scope>NUCLEOTIDE SEQUENCE [LARGE SCALE GENOMIC DNA]</scope>
    <source>
        <strain evidence="2 3">120-4 pot B 10/14</strain>
    </source>
</reference>
<gene>
    <name evidence="2" type="ORF">GMARGA_LOCUS23207</name>
</gene>
<dbReference type="InterPro" id="IPR001584">
    <property type="entry name" value="Integrase_cat-core"/>
</dbReference>
<dbReference type="InterPro" id="IPR012337">
    <property type="entry name" value="RNaseH-like_sf"/>
</dbReference>
<name>A0ABN7VVX7_GIGMA</name>
<organism evidence="2 3">
    <name type="scientific">Gigaspora margarita</name>
    <dbReference type="NCBI Taxonomy" id="4874"/>
    <lineage>
        <taxon>Eukaryota</taxon>
        <taxon>Fungi</taxon>
        <taxon>Fungi incertae sedis</taxon>
        <taxon>Mucoromycota</taxon>
        <taxon>Glomeromycotina</taxon>
        <taxon>Glomeromycetes</taxon>
        <taxon>Diversisporales</taxon>
        <taxon>Gigasporaceae</taxon>
        <taxon>Gigaspora</taxon>
    </lineage>
</organism>
<dbReference type="PROSITE" id="PS50994">
    <property type="entry name" value="INTEGRASE"/>
    <property type="match status" value="1"/>
</dbReference>
<evidence type="ECO:0000313" key="2">
    <source>
        <dbReference type="EMBL" id="CAG8801494.1"/>
    </source>
</evidence>
<accession>A0ABN7VVX7</accession>
<evidence type="ECO:0000313" key="3">
    <source>
        <dbReference type="Proteomes" id="UP000789901"/>
    </source>
</evidence>
<dbReference type="SUPFAM" id="SSF53098">
    <property type="entry name" value="Ribonuclease H-like"/>
    <property type="match status" value="1"/>
</dbReference>
<sequence length="228" mass="26823">CDLIEIPYDEDVDMDLLDNGPIFYYVLLVIDCATRYKDFIFLTSKSSKEVVKAFKSIYDNPDNPLNWARLLQYDEGCKFMGSVTLIMDEYNVNIRRIKARFRHTSLAMIDCYAGLFKLRVFKNQYMIEFLLPTGERCRECERFARRIVDNMNDTPTRLIGMSPNDATKLERGTTIRFLLAPGEWENDLFERHRITDLIWSSSLHKIWRIVVEKNSPMPVLYYLDESGP</sequence>
<comment type="caution">
    <text evidence="2">The sequence shown here is derived from an EMBL/GenBank/DDBJ whole genome shotgun (WGS) entry which is preliminary data.</text>
</comment>
<feature type="non-terminal residue" evidence="2">
    <location>
        <position position="1"/>
    </location>
</feature>
<keyword evidence="3" id="KW-1185">Reference proteome</keyword>
<dbReference type="Gene3D" id="3.30.420.10">
    <property type="entry name" value="Ribonuclease H-like superfamily/Ribonuclease H"/>
    <property type="match status" value="1"/>
</dbReference>
<dbReference type="Proteomes" id="UP000789901">
    <property type="component" value="Unassembled WGS sequence"/>
</dbReference>
<feature type="domain" description="Integrase catalytic" evidence="1">
    <location>
        <begin position="3"/>
        <end position="171"/>
    </location>
</feature>